<reference evidence="8 9" key="1">
    <citation type="journal article" date="2010" name="J. Bacteriol.">
        <title>The complete genome sequence of Croceibacter atlanticus HTCC2559T.</title>
        <authorList>
            <person name="Oh H.M."/>
            <person name="Kang I."/>
            <person name="Ferriera S."/>
            <person name="Giovannoni S.J."/>
            <person name="Cho J.C."/>
        </authorList>
    </citation>
    <scope>NUCLEOTIDE SEQUENCE [LARGE SCALE GENOMIC DNA]</scope>
    <source>
        <strain evidence="9">ATCC BAA-628 / HTCC2559 / KCTC 12090</strain>
    </source>
</reference>
<keyword evidence="8" id="KW-0449">Lipoprotein</keyword>
<dbReference type="OrthoDB" id="871140at2"/>
<feature type="transmembrane region" description="Helical" evidence="7">
    <location>
        <begin position="56"/>
        <end position="76"/>
    </location>
</feature>
<dbReference type="AlphaFoldDB" id="A3U7T1"/>
<keyword evidence="6 7" id="KW-0472">Membrane</keyword>
<dbReference type="HAMAP" id="MF_01147">
    <property type="entry name" value="Lgt"/>
    <property type="match status" value="1"/>
</dbReference>
<dbReference type="Pfam" id="PF01790">
    <property type="entry name" value="LGT"/>
    <property type="match status" value="1"/>
</dbReference>
<keyword evidence="7" id="KW-0997">Cell inner membrane</keyword>
<evidence type="ECO:0000256" key="1">
    <source>
        <dbReference type="ARBA" id="ARBA00007150"/>
    </source>
</evidence>
<proteinExistence type="inferred from homology"/>
<evidence type="ECO:0000256" key="6">
    <source>
        <dbReference type="ARBA" id="ARBA00023136"/>
    </source>
</evidence>
<keyword evidence="3 7" id="KW-0808">Transferase</keyword>
<comment type="subcellular location">
    <subcellularLocation>
        <location evidence="7">Cell inner membrane</location>
        <topology evidence="7">Multi-pass membrane protein</topology>
    </subcellularLocation>
</comment>
<dbReference type="EC" id="2.5.1.145" evidence="7"/>
<evidence type="ECO:0000313" key="9">
    <source>
        <dbReference type="Proteomes" id="UP000002297"/>
    </source>
</evidence>
<dbReference type="KEGG" id="cat:CA2559_06045"/>
<dbReference type="NCBIfam" id="TIGR00544">
    <property type="entry name" value="lgt"/>
    <property type="match status" value="1"/>
</dbReference>
<evidence type="ECO:0000256" key="7">
    <source>
        <dbReference type="HAMAP-Rule" id="MF_01147"/>
    </source>
</evidence>
<organism evidence="8 9">
    <name type="scientific">Croceibacter atlanticus (strain ATCC BAA-628 / JCM 21780 / CIP 108009 / IAM 15332 / KCTC 12090 / HTCC2559)</name>
    <dbReference type="NCBI Taxonomy" id="216432"/>
    <lineage>
        <taxon>Bacteria</taxon>
        <taxon>Pseudomonadati</taxon>
        <taxon>Bacteroidota</taxon>
        <taxon>Flavobacteriia</taxon>
        <taxon>Flavobacteriales</taxon>
        <taxon>Flavobacteriaceae</taxon>
        <taxon>Croceibacter</taxon>
    </lineage>
</organism>
<comment type="similarity">
    <text evidence="1 7">Belongs to the Lgt family.</text>
</comment>
<dbReference type="RefSeq" id="WP_013186969.1">
    <property type="nucleotide sequence ID" value="NC_014230.1"/>
</dbReference>
<feature type="transmembrane region" description="Helical" evidence="7">
    <location>
        <begin position="189"/>
        <end position="206"/>
    </location>
</feature>
<feature type="binding site" evidence="7">
    <location>
        <position position="150"/>
    </location>
    <ligand>
        <name>a 1,2-diacyl-sn-glycero-3-phospho-(1'-sn-glycerol)</name>
        <dbReference type="ChEBI" id="CHEBI:64716"/>
    </ligand>
</feature>
<dbReference type="InterPro" id="IPR001640">
    <property type="entry name" value="Lgt"/>
</dbReference>
<dbReference type="Proteomes" id="UP000002297">
    <property type="component" value="Chromosome"/>
</dbReference>
<dbReference type="EMBL" id="CP002046">
    <property type="protein sequence ID" value="EAP88298.1"/>
    <property type="molecule type" value="Genomic_DNA"/>
</dbReference>
<protein>
    <recommendedName>
        <fullName evidence="7">Phosphatidylglycerol--prolipoprotein diacylglyceryl transferase</fullName>
        <ecNumber evidence="7">2.5.1.145</ecNumber>
    </recommendedName>
</protein>
<name>A3U7T1_CROAH</name>
<comment type="function">
    <text evidence="7">Catalyzes the transfer of the diacylglyceryl group from phosphatidylglycerol to the sulfhydryl group of the N-terminal cysteine of a prolipoprotein, the first step in the formation of mature lipoproteins.</text>
</comment>
<feature type="transmembrane region" description="Helical" evidence="7">
    <location>
        <begin position="16"/>
        <end position="36"/>
    </location>
</feature>
<comment type="pathway">
    <text evidence="7">Protein modification; lipoprotein biosynthesis (diacylglyceryl transfer).</text>
</comment>
<dbReference type="UniPathway" id="UPA00664"/>
<dbReference type="HOGENOM" id="CLU_013386_1_0_10"/>
<keyword evidence="5 7" id="KW-1133">Transmembrane helix</keyword>
<feature type="transmembrane region" description="Helical" evidence="7">
    <location>
        <begin position="130"/>
        <end position="149"/>
    </location>
</feature>
<dbReference type="GO" id="GO:0005886">
    <property type="term" value="C:plasma membrane"/>
    <property type="evidence" value="ECO:0007669"/>
    <property type="project" value="UniProtKB-SubCell"/>
</dbReference>
<accession>A3U7T1</accession>
<dbReference type="PANTHER" id="PTHR30589:SF0">
    <property type="entry name" value="PHOSPHATIDYLGLYCEROL--PROLIPOPROTEIN DIACYLGLYCERYL TRANSFERASE"/>
    <property type="match status" value="1"/>
</dbReference>
<comment type="catalytic activity">
    <reaction evidence="7">
        <text>L-cysteinyl-[prolipoprotein] + a 1,2-diacyl-sn-glycero-3-phospho-(1'-sn-glycerol) = an S-1,2-diacyl-sn-glyceryl-L-cysteinyl-[prolipoprotein] + sn-glycerol 1-phosphate + H(+)</text>
        <dbReference type="Rhea" id="RHEA:56712"/>
        <dbReference type="Rhea" id="RHEA-COMP:14679"/>
        <dbReference type="Rhea" id="RHEA-COMP:14680"/>
        <dbReference type="ChEBI" id="CHEBI:15378"/>
        <dbReference type="ChEBI" id="CHEBI:29950"/>
        <dbReference type="ChEBI" id="CHEBI:57685"/>
        <dbReference type="ChEBI" id="CHEBI:64716"/>
        <dbReference type="ChEBI" id="CHEBI:140658"/>
        <dbReference type="EC" id="2.5.1.145"/>
    </reaction>
</comment>
<keyword evidence="2 7" id="KW-1003">Cell membrane</keyword>
<dbReference type="eggNOG" id="COG0682">
    <property type="taxonomic scope" value="Bacteria"/>
</dbReference>
<feature type="transmembrane region" description="Helical" evidence="7">
    <location>
        <begin position="250"/>
        <end position="269"/>
    </location>
</feature>
<gene>
    <name evidence="7" type="primary">lgt</name>
    <name evidence="8" type="ordered locus">CA2559_06045</name>
</gene>
<evidence type="ECO:0000256" key="3">
    <source>
        <dbReference type="ARBA" id="ARBA00022679"/>
    </source>
</evidence>
<evidence type="ECO:0000313" key="8">
    <source>
        <dbReference type="EMBL" id="EAP88298.1"/>
    </source>
</evidence>
<dbReference type="PANTHER" id="PTHR30589">
    <property type="entry name" value="PROLIPOPROTEIN DIACYLGLYCERYL TRANSFERASE"/>
    <property type="match status" value="1"/>
</dbReference>
<dbReference type="GeneID" id="89452992"/>
<dbReference type="GO" id="GO:0008961">
    <property type="term" value="F:phosphatidylglycerol-prolipoprotein diacylglyceryl transferase activity"/>
    <property type="evidence" value="ECO:0007669"/>
    <property type="project" value="UniProtKB-UniRule"/>
</dbReference>
<keyword evidence="9" id="KW-1185">Reference proteome</keyword>
<keyword evidence="4 7" id="KW-0812">Transmembrane</keyword>
<dbReference type="GO" id="GO:0042158">
    <property type="term" value="P:lipoprotein biosynthetic process"/>
    <property type="evidence" value="ECO:0007669"/>
    <property type="project" value="UniProtKB-UniRule"/>
</dbReference>
<feature type="transmembrane region" description="Helical" evidence="7">
    <location>
        <begin position="106"/>
        <end position="123"/>
    </location>
</feature>
<evidence type="ECO:0000256" key="4">
    <source>
        <dbReference type="ARBA" id="ARBA00022692"/>
    </source>
</evidence>
<evidence type="ECO:0000256" key="5">
    <source>
        <dbReference type="ARBA" id="ARBA00022989"/>
    </source>
</evidence>
<feature type="transmembrane region" description="Helical" evidence="7">
    <location>
        <begin position="213"/>
        <end position="230"/>
    </location>
</feature>
<dbReference type="STRING" id="216432.CA2559_06045"/>
<evidence type="ECO:0000256" key="2">
    <source>
        <dbReference type="ARBA" id="ARBA00022475"/>
    </source>
</evidence>
<sequence>MIASQITWNPSEGIDLGFFVIRYYSLMFVIAFTIGWYLMKRIYNRENVSQEKLDSIFIYTVIATLIGARLGHVLFYQTELLWEDPLAVILPIQTQPEFSFTGFRGLASHGAAIAVIIAMYFYAKNVLKKHVLWVLDRIVMPVAIGGVFVRLGNFFNSEMIGKPTNGDYGVIFAKYGETFARHPGQLYEAAGYVIVFIILMLVYWKTEKRKQTGFIFGLFLTLLWSVRFIVEYIKVEQVTGREDWVLGLNTGQLLSIPFIIAGIYFMFFYTPKHKTTV</sequence>